<dbReference type="Gene3D" id="3.80.20.20">
    <property type="entry name" value="Receptor L-domain"/>
    <property type="match status" value="2"/>
</dbReference>
<proteinExistence type="predicted"/>
<reference evidence="2" key="1">
    <citation type="journal article" date="2023" name="Science">
        <title>Genome structures resolve the early diversification of teleost fishes.</title>
        <authorList>
            <person name="Parey E."/>
            <person name="Louis A."/>
            <person name="Montfort J."/>
            <person name="Bouchez O."/>
            <person name="Roques C."/>
            <person name="Iampietro C."/>
            <person name="Lluch J."/>
            <person name="Castinel A."/>
            <person name="Donnadieu C."/>
            <person name="Desvignes T."/>
            <person name="Floi Bucao C."/>
            <person name="Jouanno E."/>
            <person name="Wen M."/>
            <person name="Mejri S."/>
            <person name="Dirks R."/>
            <person name="Jansen H."/>
            <person name="Henkel C."/>
            <person name="Chen W.J."/>
            <person name="Zahm M."/>
            <person name="Cabau C."/>
            <person name="Klopp C."/>
            <person name="Thompson A.W."/>
            <person name="Robinson-Rechavi M."/>
            <person name="Braasch I."/>
            <person name="Lecointre G."/>
            <person name="Bobe J."/>
            <person name="Postlethwait J.H."/>
            <person name="Berthelot C."/>
            <person name="Roest Crollius H."/>
            <person name="Guiguen Y."/>
        </authorList>
    </citation>
    <scope>NUCLEOTIDE SEQUENCE</scope>
    <source>
        <strain evidence="2">NC1722</strain>
    </source>
</reference>
<evidence type="ECO:0000313" key="2">
    <source>
        <dbReference type="EMBL" id="KAJ8396382.1"/>
    </source>
</evidence>
<keyword evidence="3" id="KW-1185">Reference proteome</keyword>
<protein>
    <recommendedName>
        <fullName evidence="4">Receptor tyrosine-protein kinase erbB-4</fullName>
    </recommendedName>
</protein>
<gene>
    <name evidence="2" type="ORF">AAFF_G00019590</name>
</gene>
<evidence type="ECO:0008006" key="4">
    <source>
        <dbReference type="Google" id="ProtNLM"/>
    </source>
</evidence>
<feature type="compositionally biased region" description="Basic residues" evidence="1">
    <location>
        <begin position="110"/>
        <end position="119"/>
    </location>
</feature>
<feature type="region of interest" description="Disordered" evidence="1">
    <location>
        <begin position="81"/>
        <end position="141"/>
    </location>
</feature>
<dbReference type="InterPro" id="IPR036941">
    <property type="entry name" value="Rcpt_L-dom_sf"/>
</dbReference>
<dbReference type="Proteomes" id="UP001221898">
    <property type="component" value="Unassembled WGS sequence"/>
</dbReference>
<evidence type="ECO:0000313" key="3">
    <source>
        <dbReference type="Proteomes" id="UP001221898"/>
    </source>
</evidence>
<comment type="caution">
    <text evidence="2">The sequence shown here is derived from an EMBL/GenBank/DDBJ whole genome shotgun (WGS) entry which is preliminary data.</text>
</comment>
<feature type="compositionally biased region" description="Basic and acidic residues" evidence="1">
    <location>
        <begin position="96"/>
        <end position="109"/>
    </location>
</feature>
<organism evidence="2 3">
    <name type="scientific">Aldrovandia affinis</name>
    <dbReference type="NCBI Taxonomy" id="143900"/>
    <lineage>
        <taxon>Eukaryota</taxon>
        <taxon>Metazoa</taxon>
        <taxon>Chordata</taxon>
        <taxon>Craniata</taxon>
        <taxon>Vertebrata</taxon>
        <taxon>Euteleostomi</taxon>
        <taxon>Actinopterygii</taxon>
        <taxon>Neopterygii</taxon>
        <taxon>Teleostei</taxon>
        <taxon>Notacanthiformes</taxon>
        <taxon>Halosauridae</taxon>
        <taxon>Aldrovandia</taxon>
    </lineage>
</organism>
<accession>A0AAD7S5Z9</accession>
<sequence length="316" mass="35944">MPLSDDRECEAAPKRMLVRRHQGEGSSTWRAIRSGLGCVLSEWAPGHRADPKPFSTAPGPVPPQQASVTVALITDRFRAQPCPAATSARHPRRYHRDTSSRRGRLDSGGRRRRDTRTRIARLPARGGGHARDDTDTEGATLPSRTAMGVCAGTENKLSTLSDLEQQYRTLRKYYENCEVVMGNLEITSIDRNRDLSFLRQYRTLRKYYENCEVVMGNLEITSIDRNRDLSFLRHTRDIRSVIIRMPFLTALWQKKKPWWVLPAARGLLLTICEEGYATSRGLSTRPLRPWHFAAPMHIESPITSFIELGNRHVPKS</sequence>
<evidence type="ECO:0000256" key="1">
    <source>
        <dbReference type="SAM" id="MobiDB-lite"/>
    </source>
</evidence>
<name>A0AAD7S5Z9_9TELE</name>
<dbReference type="AlphaFoldDB" id="A0AAD7S5Z9"/>
<dbReference type="EMBL" id="JAINUG010000107">
    <property type="protein sequence ID" value="KAJ8396382.1"/>
    <property type="molecule type" value="Genomic_DNA"/>
</dbReference>
<dbReference type="SUPFAM" id="SSF52058">
    <property type="entry name" value="L domain-like"/>
    <property type="match status" value="1"/>
</dbReference>